<dbReference type="AlphaFoldDB" id="A0AAE0TFV0"/>
<evidence type="ECO:0000256" key="4">
    <source>
        <dbReference type="ARBA" id="ARBA00022729"/>
    </source>
</evidence>
<evidence type="ECO:0000256" key="5">
    <source>
        <dbReference type="ARBA" id="ARBA00022989"/>
    </source>
</evidence>
<dbReference type="PANTHER" id="PTHR24365">
    <property type="entry name" value="TOLL-LIKE RECEPTOR"/>
    <property type="match status" value="1"/>
</dbReference>
<dbReference type="GO" id="GO:0005886">
    <property type="term" value="C:plasma membrane"/>
    <property type="evidence" value="ECO:0007669"/>
    <property type="project" value="TreeGrafter"/>
</dbReference>
<evidence type="ECO:0000259" key="8">
    <source>
        <dbReference type="PROSITE" id="PS50104"/>
    </source>
</evidence>
<dbReference type="InterPro" id="IPR001611">
    <property type="entry name" value="Leu-rich_rpt"/>
</dbReference>
<protein>
    <recommendedName>
        <fullName evidence="8">TIR domain-containing protein</fullName>
    </recommendedName>
</protein>
<reference evidence="9" key="1">
    <citation type="journal article" date="2021" name="Genome Biol. Evol.">
        <title>A High-Quality Reference Genome for a Parasitic Bivalve with Doubly Uniparental Inheritance (Bivalvia: Unionida).</title>
        <authorList>
            <person name="Smith C.H."/>
        </authorList>
    </citation>
    <scope>NUCLEOTIDE SEQUENCE</scope>
    <source>
        <strain evidence="9">CHS0354</strain>
    </source>
</reference>
<keyword evidence="5 7" id="KW-1133">Transmembrane helix</keyword>
<dbReference type="SUPFAM" id="SSF52200">
    <property type="entry name" value="Toll/Interleukin receptor TIR domain"/>
    <property type="match status" value="1"/>
</dbReference>
<dbReference type="PANTHER" id="PTHR24365:SF541">
    <property type="entry name" value="PROTEIN TOLL-RELATED"/>
    <property type="match status" value="1"/>
</dbReference>
<keyword evidence="10" id="KW-1185">Reference proteome</keyword>
<organism evidence="9 10">
    <name type="scientific">Potamilus streckersoni</name>
    <dbReference type="NCBI Taxonomy" id="2493646"/>
    <lineage>
        <taxon>Eukaryota</taxon>
        <taxon>Metazoa</taxon>
        <taxon>Spiralia</taxon>
        <taxon>Lophotrochozoa</taxon>
        <taxon>Mollusca</taxon>
        <taxon>Bivalvia</taxon>
        <taxon>Autobranchia</taxon>
        <taxon>Heteroconchia</taxon>
        <taxon>Palaeoheterodonta</taxon>
        <taxon>Unionida</taxon>
        <taxon>Unionoidea</taxon>
        <taxon>Unionidae</taxon>
        <taxon>Ambleminae</taxon>
        <taxon>Lampsilini</taxon>
        <taxon>Potamilus</taxon>
    </lineage>
</organism>
<proteinExistence type="inferred from homology"/>
<dbReference type="PROSITE" id="PS51450">
    <property type="entry name" value="LRR"/>
    <property type="match status" value="1"/>
</dbReference>
<feature type="transmembrane region" description="Helical" evidence="7">
    <location>
        <begin position="322"/>
        <end position="340"/>
    </location>
</feature>
<dbReference type="InterPro" id="IPR032675">
    <property type="entry name" value="LRR_dom_sf"/>
</dbReference>
<sequence length="526" mass="61098">MRKFFHRICHYSLGFVNSILVFREISKRDQTCEFDKWSVQRNDFELCGYFPDGSTQHQLQDLEVIDIGGSNDCHKINAFYCAQETQCFFPDRNGLRELYLDHICIIRFDMLFGGLNRLEKLDFSSNLCEYLSFLVFSSMLSLKTLLLNGNSLSKMEENDPEELRILFRENRNLQFLNLSANGFSRLPSNIFATNTKLEVLDISKNVLLNTDWLTSVHLRSVILTENRIMTIDTRTRQIIEDSANGYKYSIVQVTGIHLTLASNPITCSCDQEEMLLWLSNNKRYVIDINEIVCAETGRFISTYTDDIDTYLHVCEFQRYKSLFALFTIPVITTIVVVLYIRHYRHILRIRRIRKQLEEFVEDNVHVKHTFLLYLAYSLSDSDMVLSKIFPVLESRLQKEVGINGNLVCISDRDFDVGVSISDEIINAVSSSSAVLFIISKEFARSRWCEFEAEIALYQRKPIILVTVGHVRIRSLPASLKKVCFKWTRLEWPGTENQDKLEGFWKRLVTAIIKYTADVAQVNETQL</sequence>
<dbReference type="InterPro" id="IPR000157">
    <property type="entry name" value="TIR_dom"/>
</dbReference>
<dbReference type="GO" id="GO:0007165">
    <property type="term" value="P:signal transduction"/>
    <property type="evidence" value="ECO:0007669"/>
    <property type="project" value="InterPro"/>
</dbReference>
<comment type="subcellular location">
    <subcellularLocation>
        <location evidence="1">Membrane</location>
        <topology evidence="1">Single-pass membrane protein</topology>
    </subcellularLocation>
</comment>
<dbReference type="Pfam" id="PF01582">
    <property type="entry name" value="TIR"/>
    <property type="match status" value="1"/>
</dbReference>
<dbReference type="Gene3D" id="3.80.10.10">
    <property type="entry name" value="Ribonuclease Inhibitor"/>
    <property type="match status" value="2"/>
</dbReference>
<feature type="domain" description="TIR" evidence="8">
    <location>
        <begin position="368"/>
        <end position="511"/>
    </location>
</feature>
<comment type="caution">
    <text evidence="9">The sequence shown here is derived from an EMBL/GenBank/DDBJ whole genome shotgun (WGS) entry which is preliminary data.</text>
</comment>
<evidence type="ECO:0000256" key="1">
    <source>
        <dbReference type="ARBA" id="ARBA00004167"/>
    </source>
</evidence>
<dbReference type="PROSITE" id="PS50104">
    <property type="entry name" value="TIR"/>
    <property type="match status" value="1"/>
</dbReference>
<dbReference type="EMBL" id="JAEAOA010001197">
    <property type="protein sequence ID" value="KAK3609576.1"/>
    <property type="molecule type" value="Genomic_DNA"/>
</dbReference>
<evidence type="ECO:0000256" key="2">
    <source>
        <dbReference type="ARBA" id="ARBA00009634"/>
    </source>
</evidence>
<name>A0AAE0TFV0_9BIVA</name>
<dbReference type="Proteomes" id="UP001195483">
    <property type="component" value="Unassembled WGS sequence"/>
</dbReference>
<comment type="similarity">
    <text evidence="2">Belongs to the Toll-like receptor family.</text>
</comment>
<dbReference type="Gene3D" id="3.40.50.10140">
    <property type="entry name" value="Toll/interleukin-1 receptor homology (TIR) domain"/>
    <property type="match status" value="1"/>
</dbReference>
<accession>A0AAE0TFV0</accession>
<reference evidence="9" key="2">
    <citation type="journal article" date="2021" name="Genome Biol. Evol.">
        <title>Developing a high-quality reference genome for a parasitic bivalve with doubly uniparental inheritance (Bivalvia: Unionida).</title>
        <authorList>
            <person name="Smith C.H."/>
        </authorList>
    </citation>
    <scope>NUCLEOTIDE SEQUENCE</scope>
    <source>
        <strain evidence="9">CHS0354</strain>
        <tissue evidence="9">Mantle</tissue>
    </source>
</reference>
<evidence type="ECO:0000256" key="6">
    <source>
        <dbReference type="ARBA" id="ARBA00023136"/>
    </source>
</evidence>
<keyword evidence="3 7" id="KW-0812">Transmembrane</keyword>
<dbReference type="InterPro" id="IPR035897">
    <property type="entry name" value="Toll_tir_struct_dom_sf"/>
</dbReference>
<keyword evidence="4" id="KW-0732">Signal</keyword>
<evidence type="ECO:0000256" key="3">
    <source>
        <dbReference type="ARBA" id="ARBA00022692"/>
    </source>
</evidence>
<dbReference type="GO" id="GO:0038023">
    <property type="term" value="F:signaling receptor activity"/>
    <property type="evidence" value="ECO:0007669"/>
    <property type="project" value="TreeGrafter"/>
</dbReference>
<evidence type="ECO:0000256" key="7">
    <source>
        <dbReference type="SAM" id="Phobius"/>
    </source>
</evidence>
<evidence type="ECO:0000313" key="9">
    <source>
        <dbReference type="EMBL" id="KAK3609576.1"/>
    </source>
</evidence>
<dbReference type="SMART" id="SM00255">
    <property type="entry name" value="TIR"/>
    <property type="match status" value="1"/>
</dbReference>
<gene>
    <name evidence="9" type="ORF">CHS0354_019590</name>
</gene>
<keyword evidence="6 7" id="KW-0472">Membrane</keyword>
<dbReference type="SUPFAM" id="SSF52058">
    <property type="entry name" value="L domain-like"/>
    <property type="match status" value="1"/>
</dbReference>
<reference evidence="9" key="3">
    <citation type="submission" date="2023-05" db="EMBL/GenBank/DDBJ databases">
        <authorList>
            <person name="Smith C.H."/>
        </authorList>
    </citation>
    <scope>NUCLEOTIDE SEQUENCE</scope>
    <source>
        <strain evidence="9">CHS0354</strain>
        <tissue evidence="9">Mantle</tissue>
    </source>
</reference>
<evidence type="ECO:0000313" key="10">
    <source>
        <dbReference type="Proteomes" id="UP001195483"/>
    </source>
</evidence>